<gene>
    <name evidence="1" type="ORF">SAMN05444164_3764</name>
</gene>
<organism evidence="1 2">
    <name type="scientific">Bradyrhizobium erythrophlei</name>
    <dbReference type="NCBI Taxonomy" id="1437360"/>
    <lineage>
        <taxon>Bacteria</taxon>
        <taxon>Pseudomonadati</taxon>
        <taxon>Pseudomonadota</taxon>
        <taxon>Alphaproteobacteria</taxon>
        <taxon>Hyphomicrobiales</taxon>
        <taxon>Nitrobacteraceae</taxon>
        <taxon>Bradyrhizobium</taxon>
    </lineage>
</organism>
<sequence>MTASLCIFEKGHSAREDQHAGHRSRTMLPNFGQQRVDFGRPLARSVLCGGEARRLDRIRAVGLVPLHREDAAGQVRFQPLPSPLPSPIVGLFTAVSRSDRRRSDLSTLNGGCLKPSACSKQPWKARRSAADAITIDAGGFGPIVRQRAPRFAPRALEQAGRQFASRPIRRPGVSNSQIRRKIPRRATERLVRVCPSEERQW</sequence>
<evidence type="ECO:0000313" key="1">
    <source>
        <dbReference type="EMBL" id="SED12283.1"/>
    </source>
</evidence>
<dbReference type="EMBL" id="FNTH01000001">
    <property type="protein sequence ID" value="SED12283.1"/>
    <property type="molecule type" value="Genomic_DNA"/>
</dbReference>
<accession>A0A1H4Y313</accession>
<protein>
    <submittedName>
        <fullName evidence="1">Uncharacterized protein</fullName>
    </submittedName>
</protein>
<reference evidence="1 2" key="1">
    <citation type="submission" date="2016-10" db="EMBL/GenBank/DDBJ databases">
        <authorList>
            <person name="de Groot N.N."/>
        </authorList>
    </citation>
    <scope>NUCLEOTIDE SEQUENCE [LARGE SCALE GENOMIC DNA]</scope>
    <source>
        <strain evidence="1 2">MT12</strain>
    </source>
</reference>
<name>A0A1H4Y313_9BRAD</name>
<dbReference type="Proteomes" id="UP000198992">
    <property type="component" value="Unassembled WGS sequence"/>
</dbReference>
<dbReference type="AlphaFoldDB" id="A0A1H4Y313"/>
<evidence type="ECO:0000313" key="2">
    <source>
        <dbReference type="Proteomes" id="UP000198992"/>
    </source>
</evidence>
<proteinExistence type="predicted"/>